<comment type="caution">
    <text evidence="6">The sequence shown here is derived from an EMBL/GenBank/DDBJ whole genome shotgun (WGS) entry which is preliminary data.</text>
</comment>
<comment type="similarity">
    <text evidence="1">Belongs to the thiolase-like superfamily. Chalcone/stilbene synthases family.</text>
</comment>
<keyword evidence="3" id="KW-0012">Acyltransferase</keyword>
<feature type="domain" description="Chalcone/stilbene synthase N-terminal" evidence="4">
    <location>
        <begin position="96"/>
        <end position="236"/>
    </location>
</feature>
<evidence type="ECO:0000259" key="5">
    <source>
        <dbReference type="Pfam" id="PF02797"/>
    </source>
</evidence>
<evidence type="ECO:0000256" key="2">
    <source>
        <dbReference type="ARBA" id="ARBA00022679"/>
    </source>
</evidence>
<evidence type="ECO:0000259" key="4">
    <source>
        <dbReference type="Pfam" id="PF00195"/>
    </source>
</evidence>
<dbReference type="Pfam" id="PF00195">
    <property type="entry name" value="Chal_sti_synt_N"/>
    <property type="match status" value="1"/>
</dbReference>
<keyword evidence="2" id="KW-0808">Transferase</keyword>
<dbReference type="PANTHER" id="PTHR11877:SF99">
    <property type="entry name" value="1,3,6,8-TETRAHYDROXYNAPHTHALENE SYNTHASE"/>
    <property type="match status" value="1"/>
</dbReference>
<dbReference type="InterPro" id="IPR011141">
    <property type="entry name" value="Polyketide_synthase_type-III"/>
</dbReference>
<dbReference type="SUPFAM" id="SSF53901">
    <property type="entry name" value="Thiolase-like"/>
    <property type="match status" value="1"/>
</dbReference>
<organism evidence="6 7">
    <name type="scientific">Peribacillus deserti</name>
    <dbReference type="NCBI Taxonomy" id="673318"/>
    <lineage>
        <taxon>Bacteria</taxon>
        <taxon>Bacillati</taxon>
        <taxon>Bacillota</taxon>
        <taxon>Bacilli</taxon>
        <taxon>Bacillales</taxon>
        <taxon>Bacillaceae</taxon>
        <taxon>Peribacillus</taxon>
    </lineage>
</organism>
<keyword evidence="7" id="KW-1185">Reference proteome</keyword>
<dbReference type="Gene3D" id="3.40.47.10">
    <property type="match status" value="2"/>
</dbReference>
<evidence type="ECO:0000256" key="3">
    <source>
        <dbReference type="ARBA" id="ARBA00023315"/>
    </source>
</evidence>
<dbReference type="Pfam" id="PF02797">
    <property type="entry name" value="Chal_sti_synt_C"/>
    <property type="match status" value="1"/>
</dbReference>
<dbReference type="InterPro" id="IPR001099">
    <property type="entry name" value="Chalcone/stilbene_synt_N"/>
</dbReference>
<protein>
    <submittedName>
        <fullName evidence="6">Alkylresorcinol/alkylpyrone synthase</fullName>
    </submittedName>
</protein>
<evidence type="ECO:0000313" key="6">
    <source>
        <dbReference type="EMBL" id="MBM7692583.1"/>
    </source>
</evidence>
<dbReference type="Proteomes" id="UP000823486">
    <property type="component" value="Unassembled WGS sequence"/>
</dbReference>
<proteinExistence type="inferred from homology"/>
<evidence type="ECO:0000313" key="7">
    <source>
        <dbReference type="Proteomes" id="UP000823486"/>
    </source>
</evidence>
<dbReference type="InterPro" id="IPR012328">
    <property type="entry name" value="Chalcone/stilbene_synt_C"/>
</dbReference>
<evidence type="ECO:0000256" key="1">
    <source>
        <dbReference type="ARBA" id="ARBA00005531"/>
    </source>
</evidence>
<gene>
    <name evidence="6" type="ORF">JOC77_002013</name>
</gene>
<dbReference type="EMBL" id="JAFBFI010000007">
    <property type="protein sequence ID" value="MBM7692583.1"/>
    <property type="molecule type" value="Genomic_DNA"/>
</dbReference>
<dbReference type="PIRSF" id="PIRSF000451">
    <property type="entry name" value="PKS_III"/>
    <property type="match status" value="1"/>
</dbReference>
<sequence length="394" mass="44284">MIYPLFILTSWGRHTYVVIWTNYIRWTKKGDTMANILSVSDIQLPYEINQSTIMEFAREMFGSSFRDIDRLLKVFVNGQIEKRHFACDLDWFRKQHSFKEKNDKYIEQAVRYGSEAIQACLHNTAFLNRKINEEEIDAIILISSTGLATPTIDARIMNILPFGSHTKRIPVWGLGCAGGAAGLSRAFDYCKAYPQANVLVLSIEFCSLTFQKDDLSKSNLIGSSIFADGVACALVSGEESSLLKESRLEAFPEIQAVQSTLLKESLDVMGWDVKNEGLFVIFSKDIPSLIEQWLKPNVDEFLETAGYSLRDINHFIAHPGGKKVIEAYEEALGFSEEKTKLSLEVLKEHGNMSSATILYVLKRFMEGNAEKGDTGLAAALGPGFSSELLLMRWK</sequence>
<reference evidence="6 7" key="1">
    <citation type="submission" date="2021-01" db="EMBL/GenBank/DDBJ databases">
        <title>Genomic Encyclopedia of Type Strains, Phase IV (KMG-IV): sequencing the most valuable type-strain genomes for metagenomic binning, comparative biology and taxonomic classification.</title>
        <authorList>
            <person name="Goeker M."/>
        </authorList>
    </citation>
    <scope>NUCLEOTIDE SEQUENCE [LARGE SCALE GENOMIC DNA]</scope>
    <source>
        <strain evidence="6 7">DSM 105482</strain>
    </source>
</reference>
<dbReference type="PANTHER" id="PTHR11877">
    <property type="entry name" value="HYDROXYMETHYLGLUTARYL-COA SYNTHASE"/>
    <property type="match status" value="1"/>
</dbReference>
<name>A0ABS2QHE7_9BACI</name>
<dbReference type="CDD" id="cd00831">
    <property type="entry name" value="CHS_like"/>
    <property type="match status" value="1"/>
</dbReference>
<dbReference type="InterPro" id="IPR016039">
    <property type="entry name" value="Thiolase-like"/>
</dbReference>
<feature type="domain" description="Chalcone/stilbene synthase C-terminal" evidence="5">
    <location>
        <begin position="254"/>
        <end position="392"/>
    </location>
</feature>
<accession>A0ABS2QHE7</accession>